<dbReference type="GO" id="GO:0015297">
    <property type="term" value="F:antiporter activity"/>
    <property type="evidence" value="ECO:0007669"/>
    <property type="project" value="InterPro"/>
</dbReference>
<evidence type="ECO:0000256" key="7">
    <source>
        <dbReference type="ARBA" id="ARBA00022989"/>
    </source>
</evidence>
<keyword evidence="4" id="KW-0813">Transport</keyword>
<dbReference type="NCBIfam" id="TIGR00797">
    <property type="entry name" value="matE"/>
    <property type="match status" value="1"/>
</dbReference>
<evidence type="ECO:0000313" key="11">
    <source>
        <dbReference type="EMBL" id="SFO75083.1"/>
    </source>
</evidence>
<evidence type="ECO:0000256" key="6">
    <source>
        <dbReference type="ARBA" id="ARBA00022692"/>
    </source>
</evidence>
<dbReference type="InterPro" id="IPR051327">
    <property type="entry name" value="MATE_MepA_subfamily"/>
</dbReference>
<dbReference type="PIRSF" id="PIRSF006603">
    <property type="entry name" value="DinF"/>
    <property type="match status" value="1"/>
</dbReference>
<gene>
    <name evidence="11" type="ORF">SAMN04488056_11235</name>
</gene>
<dbReference type="EMBL" id="FOVR01000012">
    <property type="protein sequence ID" value="SFO75083.1"/>
    <property type="molecule type" value="Genomic_DNA"/>
</dbReference>
<comment type="subcellular location">
    <subcellularLocation>
        <location evidence="1">Cell inner membrane</location>
        <topology evidence="1">Multi-pass membrane protein</topology>
    </subcellularLocation>
</comment>
<keyword evidence="7 10" id="KW-1133">Transmembrane helix</keyword>
<evidence type="ECO:0000313" key="12">
    <source>
        <dbReference type="Proteomes" id="UP000199236"/>
    </source>
</evidence>
<dbReference type="GO" id="GO:0046677">
    <property type="term" value="P:response to antibiotic"/>
    <property type="evidence" value="ECO:0007669"/>
    <property type="project" value="UniProtKB-KW"/>
</dbReference>
<organism evidence="11 12">
    <name type="scientific">Cohaesibacter marisflavi</name>
    <dbReference type="NCBI Taxonomy" id="655353"/>
    <lineage>
        <taxon>Bacteria</taxon>
        <taxon>Pseudomonadati</taxon>
        <taxon>Pseudomonadota</taxon>
        <taxon>Alphaproteobacteria</taxon>
        <taxon>Hyphomicrobiales</taxon>
        <taxon>Cohaesibacteraceae</taxon>
    </lineage>
</organism>
<feature type="transmembrane region" description="Helical" evidence="10">
    <location>
        <begin position="21"/>
        <end position="42"/>
    </location>
</feature>
<dbReference type="InterPro" id="IPR048279">
    <property type="entry name" value="MdtK-like"/>
</dbReference>
<accession>A0A1I5JRG2</accession>
<feature type="transmembrane region" description="Helical" evidence="10">
    <location>
        <begin position="175"/>
        <end position="194"/>
    </location>
</feature>
<dbReference type="InterPro" id="IPR045070">
    <property type="entry name" value="MATE_MepA-like"/>
</dbReference>
<feature type="transmembrane region" description="Helical" evidence="10">
    <location>
        <begin position="54"/>
        <end position="81"/>
    </location>
</feature>
<dbReference type="PANTHER" id="PTHR43823">
    <property type="entry name" value="SPORULATION PROTEIN YKVU"/>
    <property type="match status" value="1"/>
</dbReference>
<evidence type="ECO:0000256" key="2">
    <source>
        <dbReference type="ARBA" id="ARBA00008417"/>
    </source>
</evidence>
<sequence>MKPQDLSKENYLFERMPVPRAILMNALPTIAGMVVILVYNIADTFFVGQTNDPFQVAAVSLATPVFLLFMATGNLIGIGGTSVISRAFGEKRPEFANHVSSFCFYAAWLVGIVFATVFLFCMPQILQAIGVSGNTIVPTRDYLTYVAPSAPFVIMSVAFGNIVRSAGKAKEAMFGMMLGTGLNIILDPIFILYFDMGVGGAAIATLIGNVVSAYYFWRLVSGGKTSLSISFADFRIRGVILPVISIGIPAALNNVLMSTSIIVLNNVLSSYGDIAVAAMGVATKVSMIAVLLQIGLGVSIQPLLGYNYGAKNAERFRAILQTTIIYALVMGSVLTLASWLGSGYIVNAFIEDQAVYDQGVRFVKALLLTGPVIGIMFVYINTLQAMGAAKESLILSISRQGFIFIPMIFTLNYFFGLSGVVYAQPVADVMAILISIALVYPHLAKYLPKSETVSNQPADYKSQPAH</sequence>
<dbReference type="PANTHER" id="PTHR43823:SF3">
    <property type="entry name" value="MULTIDRUG EXPORT PROTEIN MEPA"/>
    <property type="match status" value="1"/>
</dbReference>
<evidence type="ECO:0000256" key="8">
    <source>
        <dbReference type="ARBA" id="ARBA00023136"/>
    </source>
</evidence>
<evidence type="ECO:0000256" key="9">
    <source>
        <dbReference type="ARBA" id="ARBA00023251"/>
    </source>
</evidence>
<dbReference type="InterPro" id="IPR002528">
    <property type="entry name" value="MATE_fam"/>
</dbReference>
<protein>
    <recommendedName>
        <fullName evidence="3">Multidrug export protein MepA</fullName>
    </recommendedName>
</protein>
<feature type="transmembrane region" description="Helical" evidence="10">
    <location>
        <begin position="145"/>
        <end position="163"/>
    </location>
</feature>
<keyword evidence="9" id="KW-0046">Antibiotic resistance</keyword>
<evidence type="ECO:0000256" key="10">
    <source>
        <dbReference type="SAM" id="Phobius"/>
    </source>
</evidence>
<reference evidence="11 12" key="1">
    <citation type="submission" date="2016-10" db="EMBL/GenBank/DDBJ databases">
        <authorList>
            <person name="de Groot N.N."/>
        </authorList>
    </citation>
    <scope>NUCLEOTIDE SEQUENCE [LARGE SCALE GENOMIC DNA]</scope>
    <source>
        <strain evidence="11 12">CGMCC 1.9157</strain>
    </source>
</reference>
<keyword evidence="12" id="KW-1185">Reference proteome</keyword>
<evidence type="ECO:0000256" key="5">
    <source>
        <dbReference type="ARBA" id="ARBA00022475"/>
    </source>
</evidence>
<dbReference type="RefSeq" id="WP_090074724.1">
    <property type="nucleotide sequence ID" value="NZ_FOVR01000012.1"/>
</dbReference>
<keyword evidence="5" id="KW-1003">Cell membrane</keyword>
<feature type="transmembrane region" description="Helical" evidence="10">
    <location>
        <begin position="319"/>
        <end position="342"/>
    </location>
</feature>
<dbReference type="AlphaFoldDB" id="A0A1I5JRG2"/>
<keyword evidence="8 10" id="KW-0472">Membrane</keyword>
<dbReference type="Proteomes" id="UP000199236">
    <property type="component" value="Unassembled WGS sequence"/>
</dbReference>
<proteinExistence type="inferred from homology"/>
<dbReference type="OrthoDB" id="7718525at2"/>
<evidence type="ECO:0000256" key="4">
    <source>
        <dbReference type="ARBA" id="ARBA00022448"/>
    </source>
</evidence>
<dbReference type="CDD" id="cd13143">
    <property type="entry name" value="MATE_MepA_like"/>
    <property type="match status" value="1"/>
</dbReference>
<dbReference type="Pfam" id="PF01554">
    <property type="entry name" value="MatE"/>
    <property type="match status" value="2"/>
</dbReference>
<dbReference type="STRING" id="655353.SAMN04488056_11235"/>
<feature type="transmembrane region" description="Helical" evidence="10">
    <location>
        <begin position="393"/>
        <end position="415"/>
    </location>
</feature>
<dbReference type="GO" id="GO:0042910">
    <property type="term" value="F:xenobiotic transmembrane transporter activity"/>
    <property type="evidence" value="ECO:0007669"/>
    <property type="project" value="InterPro"/>
</dbReference>
<feature type="transmembrane region" description="Helical" evidence="10">
    <location>
        <begin position="200"/>
        <end position="217"/>
    </location>
</feature>
<evidence type="ECO:0000256" key="3">
    <source>
        <dbReference type="ARBA" id="ARBA00022106"/>
    </source>
</evidence>
<keyword evidence="6 10" id="KW-0812">Transmembrane</keyword>
<feature type="transmembrane region" description="Helical" evidence="10">
    <location>
        <begin position="362"/>
        <end position="381"/>
    </location>
</feature>
<name>A0A1I5JRG2_9HYPH</name>
<feature type="transmembrane region" description="Helical" evidence="10">
    <location>
        <begin position="421"/>
        <end position="440"/>
    </location>
</feature>
<comment type="similarity">
    <text evidence="2">Belongs to the multi antimicrobial extrusion (MATE) (TC 2.A.66.1) family. MepA subfamily.</text>
</comment>
<feature type="transmembrane region" description="Helical" evidence="10">
    <location>
        <begin position="238"/>
        <end position="262"/>
    </location>
</feature>
<dbReference type="GO" id="GO:0005886">
    <property type="term" value="C:plasma membrane"/>
    <property type="evidence" value="ECO:0007669"/>
    <property type="project" value="UniProtKB-SubCell"/>
</dbReference>
<feature type="transmembrane region" description="Helical" evidence="10">
    <location>
        <begin position="102"/>
        <end position="125"/>
    </location>
</feature>
<evidence type="ECO:0000256" key="1">
    <source>
        <dbReference type="ARBA" id="ARBA00004429"/>
    </source>
</evidence>